<dbReference type="Pfam" id="PF00069">
    <property type="entry name" value="Pkinase"/>
    <property type="match status" value="1"/>
</dbReference>
<feature type="region of interest" description="Disordered" evidence="1">
    <location>
        <begin position="1158"/>
        <end position="1195"/>
    </location>
</feature>
<feature type="region of interest" description="Disordered" evidence="1">
    <location>
        <begin position="693"/>
        <end position="712"/>
    </location>
</feature>
<feature type="compositionally biased region" description="Polar residues" evidence="1">
    <location>
        <begin position="87"/>
        <end position="100"/>
    </location>
</feature>
<dbReference type="SUPFAM" id="SSF56112">
    <property type="entry name" value="Protein kinase-like (PK-like)"/>
    <property type="match status" value="2"/>
</dbReference>
<dbReference type="PANTHER" id="PTHR44329:SF214">
    <property type="entry name" value="PROTEIN KINASE DOMAIN-CONTAINING PROTEIN"/>
    <property type="match status" value="1"/>
</dbReference>
<dbReference type="Gene3D" id="3.30.200.20">
    <property type="entry name" value="Phosphorylase Kinase, domain 1"/>
    <property type="match status" value="1"/>
</dbReference>
<feature type="compositionally biased region" description="Low complexity" evidence="1">
    <location>
        <begin position="1316"/>
        <end position="1329"/>
    </location>
</feature>
<feature type="compositionally biased region" description="Low complexity" evidence="1">
    <location>
        <begin position="1267"/>
        <end position="1280"/>
    </location>
</feature>
<feature type="compositionally biased region" description="Low complexity" evidence="1">
    <location>
        <begin position="1224"/>
        <end position="1241"/>
    </location>
</feature>
<feature type="compositionally biased region" description="Gly residues" evidence="1">
    <location>
        <begin position="380"/>
        <end position="393"/>
    </location>
</feature>
<dbReference type="PANTHER" id="PTHR44329">
    <property type="entry name" value="SERINE/THREONINE-PROTEIN KINASE TNNI3K-RELATED"/>
    <property type="match status" value="1"/>
</dbReference>
<feature type="compositionally biased region" description="Low complexity" evidence="1">
    <location>
        <begin position="892"/>
        <end position="906"/>
    </location>
</feature>
<evidence type="ECO:0000313" key="4">
    <source>
        <dbReference type="Proteomes" id="UP000612055"/>
    </source>
</evidence>
<feature type="region of interest" description="Disordered" evidence="1">
    <location>
        <begin position="937"/>
        <end position="956"/>
    </location>
</feature>
<feature type="compositionally biased region" description="Gly residues" evidence="1">
    <location>
        <begin position="1171"/>
        <end position="1182"/>
    </location>
</feature>
<feature type="region of interest" description="Disordered" evidence="1">
    <location>
        <begin position="380"/>
        <end position="425"/>
    </location>
</feature>
<feature type="region of interest" description="Disordered" evidence="1">
    <location>
        <begin position="1466"/>
        <end position="1498"/>
    </location>
</feature>
<dbReference type="OrthoDB" id="4062651at2759"/>
<feature type="compositionally biased region" description="Low complexity" evidence="1">
    <location>
        <begin position="394"/>
        <end position="407"/>
    </location>
</feature>
<dbReference type="InterPro" id="IPR051681">
    <property type="entry name" value="Ser/Thr_Kinases-Pseudokinases"/>
</dbReference>
<evidence type="ECO:0000259" key="2">
    <source>
        <dbReference type="PROSITE" id="PS50011"/>
    </source>
</evidence>
<organism evidence="3 4">
    <name type="scientific">Edaphochlamys debaryana</name>
    <dbReference type="NCBI Taxonomy" id="47281"/>
    <lineage>
        <taxon>Eukaryota</taxon>
        <taxon>Viridiplantae</taxon>
        <taxon>Chlorophyta</taxon>
        <taxon>core chlorophytes</taxon>
        <taxon>Chlorophyceae</taxon>
        <taxon>CS clade</taxon>
        <taxon>Chlamydomonadales</taxon>
        <taxon>Chlamydomonadales incertae sedis</taxon>
        <taxon>Edaphochlamys</taxon>
    </lineage>
</organism>
<feature type="region of interest" description="Disordered" evidence="1">
    <location>
        <begin position="1216"/>
        <end position="1442"/>
    </location>
</feature>
<keyword evidence="4" id="KW-1185">Reference proteome</keyword>
<feature type="compositionally biased region" description="Low complexity" evidence="1">
    <location>
        <begin position="1415"/>
        <end position="1441"/>
    </location>
</feature>
<dbReference type="Proteomes" id="UP000612055">
    <property type="component" value="Unassembled WGS sequence"/>
</dbReference>
<evidence type="ECO:0000256" key="1">
    <source>
        <dbReference type="SAM" id="MobiDB-lite"/>
    </source>
</evidence>
<feature type="compositionally biased region" description="Gly residues" evidence="1">
    <location>
        <begin position="1330"/>
        <end position="1342"/>
    </location>
</feature>
<feature type="compositionally biased region" description="Pro residues" evidence="1">
    <location>
        <begin position="416"/>
        <end position="425"/>
    </location>
</feature>
<evidence type="ECO:0000313" key="3">
    <source>
        <dbReference type="EMBL" id="KAG2490108.1"/>
    </source>
</evidence>
<dbReference type="PROSITE" id="PS00108">
    <property type="entry name" value="PROTEIN_KINASE_ST"/>
    <property type="match status" value="1"/>
</dbReference>
<dbReference type="GO" id="GO:0004674">
    <property type="term" value="F:protein serine/threonine kinase activity"/>
    <property type="evidence" value="ECO:0007669"/>
    <property type="project" value="TreeGrafter"/>
</dbReference>
<feature type="region of interest" description="Disordered" evidence="1">
    <location>
        <begin position="87"/>
        <end position="108"/>
    </location>
</feature>
<feature type="region of interest" description="Disordered" evidence="1">
    <location>
        <begin position="875"/>
        <end position="906"/>
    </location>
</feature>
<name>A0A836BWF9_9CHLO</name>
<dbReference type="PROSITE" id="PS50011">
    <property type="entry name" value="PROTEIN_KINASE_DOM"/>
    <property type="match status" value="1"/>
</dbReference>
<accession>A0A836BWF9</accession>
<reference evidence="3" key="1">
    <citation type="journal article" date="2020" name="bioRxiv">
        <title>Comparative genomics of Chlamydomonas.</title>
        <authorList>
            <person name="Craig R.J."/>
            <person name="Hasan A.R."/>
            <person name="Ness R.W."/>
            <person name="Keightley P.D."/>
        </authorList>
    </citation>
    <scope>NUCLEOTIDE SEQUENCE</scope>
    <source>
        <strain evidence="3">CCAP 11/70</strain>
    </source>
</reference>
<dbReference type="EMBL" id="JAEHOE010000065">
    <property type="protein sequence ID" value="KAG2490108.1"/>
    <property type="molecule type" value="Genomic_DNA"/>
</dbReference>
<comment type="caution">
    <text evidence="3">The sequence shown here is derived from an EMBL/GenBank/DDBJ whole genome shotgun (WGS) entry which is preliminary data.</text>
</comment>
<feature type="domain" description="Protein kinase" evidence="2">
    <location>
        <begin position="1352"/>
        <end position="1676"/>
    </location>
</feature>
<sequence>MGGCLSRRESAKEEEELVGIAGPGAAPVAAAPAAAPAEASPFTVACAVAAATAGALPRQGSSAVGDSASLAPARRISSRLLVQTSNTIPNYPSGGTSSATVVGPAAEPSRTAPILGRSLHDTIDFSERAAHGGSVAGVSAGLPAGPPAQAGANFHVVDSFSRPLEHSLLDTDFVPLLHNPEVTAALRGTQAGVASASAGGASGPLAAPGANVQPPNPNPNHPNYFIDPAQDCYLPPQRRSTLTRGLTKDSFILNVTQAGTNSGTYMMRTATHRDEGVSLGESCWPPFVMGNPLQVHVGELLGRGGCGSVFRGTWRGRAVAIKVVQQTHLQTNTASSPMHPHGTLPQHIAGMVDYFDRPQVDIFGSSANIVADGEAASGGLGSGPGTAGSGATGVGSATAGSDATAAGTGTGGSTRQPPPRLPLPLPLLPAAPSRRRAAARIPALADAHANVLRHPNILRTYAYAVLSTAEPVQPGCSTANAVPQPARCEHHVLLELCDGGTLRAWLDRLWQMGIATDADCGSSGAPSGSAGIGIGIATGFYGGGYGGGWPPASEDRCGAVAAAVAAAGPMYMTDPPPPPAAAAAAAAALPMPMPSLAAAAGGGGVDDSVASELTVAMLAAATAALASGAGGRSGAPSALVTGPGGAAKADSIHSGLLATLAASALVSAPSLPQSTPGEADFLRAFSRAQAHLSTGIAPPPSHDRPSPSSTSHSLFPIPYALIESHTQALHAALHAGHPPISNSAFAARRYQRPSLDLALGAAGTASGASDGDGNGAASGPLTARAIRSAAAAGEGLGSLGSRGLGLRGLTPAQSAALELMGMDWVADAAVPPSRTSAASGSGSLAAVAAAALASAPSPPLTAEAPLGIVLESGTAEGSEAHGRPGSTGRRGGASLSSGSGGLRNPVAASALPSAPVGGGRSSADAVPAVHMPIMLSNAMSEPSGSGSKTDGTPPNSTAAVAAAAAAASAVHVQAEDDESLLRATLMACSDASSCAARPSAAEVEALRSLPLAKVSILEPAADLVSSPEPHSGSTGTAGRSPFCEAFAAEVVRTTPVGPARAGLEVAAAPPPPPVATAASGLAAHGWTGFSQSHAGGGGGGWGGGWPGGSGLGGAGSMGGSTFTMAGRSSLHGAGQGGAALTATCQHLVILDDMVEEDEEYDTFQSGDPSIGCGGGGGGGGMADGSSGDLRSSKYGRDNASLFSKLHLNQPLRRLEEGSYEGQTSSHGRSQSMQSHSMQSQSAVMRSHSLLSQGGTANEGTAGGTATSGGTTNGTFTTTGGDFSSSMRNGCGGGRTNTGATGTTTGGAGGGSGGAGTSAAHVTGSGVRLPGPGGSGVRGGSTGGSMTAQWQHVVPGRTAEGGSTGAQHLPPRTSSAPAPSDHSAGASMGSGAAPGPPSPAVRLPPRAFTSSANRVPTTATLPSCATPSTTAPPTTASPTTPTDNEVVTAAAARRAASMVASILRQHAAASGSTGGTGTGPGTGVTTTQQSPVVPPKPAVRRVPRSQLRHLVVALECLAEVAAGLSYLHGVGMVHGDVKSGNVLLKLDPRTERGFILKLADFGFSRKLEHGSHTYLSRPSGTLAYLSPELLTSYRQSPASDVYAFGLLIWESVTTQPLFRGLATAQLLYAKTHNTDWKHLPWPRWTPPEVEALARQCADPDPGARLTASQALEALEALKTRFQKELAAQAPSPAPSPVTRATATALFNRPPSGHPSPPLTRKASRGEHRR</sequence>
<dbReference type="InterPro" id="IPR008271">
    <property type="entry name" value="Ser/Thr_kinase_AS"/>
</dbReference>
<gene>
    <name evidence="3" type="ORF">HYH03_011414</name>
</gene>
<dbReference type="InterPro" id="IPR011009">
    <property type="entry name" value="Kinase-like_dom_sf"/>
</dbReference>
<dbReference type="SMART" id="SM00220">
    <property type="entry name" value="S_TKc"/>
    <property type="match status" value="1"/>
</dbReference>
<protein>
    <recommendedName>
        <fullName evidence="2">Protein kinase domain-containing protein</fullName>
    </recommendedName>
</protein>
<feature type="compositionally biased region" description="Gly residues" evidence="1">
    <location>
        <begin position="1471"/>
        <end position="1481"/>
    </location>
</feature>
<feature type="region of interest" description="Disordered" evidence="1">
    <location>
        <begin position="1684"/>
        <end position="1728"/>
    </location>
</feature>
<feature type="compositionally biased region" description="Low complexity" evidence="1">
    <location>
        <begin position="1382"/>
        <end position="1392"/>
    </location>
</feature>
<dbReference type="GO" id="GO:0005524">
    <property type="term" value="F:ATP binding"/>
    <property type="evidence" value="ECO:0007669"/>
    <property type="project" value="InterPro"/>
</dbReference>
<feature type="compositionally biased region" description="Gly residues" evidence="1">
    <location>
        <begin position="1303"/>
        <end position="1315"/>
    </location>
</feature>
<dbReference type="InterPro" id="IPR000719">
    <property type="entry name" value="Prot_kinase_dom"/>
</dbReference>
<dbReference type="Gene3D" id="1.10.510.10">
    <property type="entry name" value="Transferase(Phosphotransferase) domain 1"/>
    <property type="match status" value="1"/>
</dbReference>
<proteinExistence type="predicted"/>